<dbReference type="Gramene" id="ESQ53525">
    <property type="protein sequence ID" value="ESQ53525"/>
    <property type="gene ID" value="EUTSA_v10026068mg"/>
</dbReference>
<accession>V4LSH0</accession>
<dbReference type="eggNOG" id="KOG1721">
    <property type="taxonomic scope" value="Eukaryota"/>
</dbReference>
<keyword evidence="5" id="KW-1185">Reference proteome</keyword>
<evidence type="ECO:0000259" key="3">
    <source>
        <dbReference type="PROSITE" id="PS50157"/>
    </source>
</evidence>
<proteinExistence type="predicted"/>
<keyword evidence="1" id="KW-0479">Metal-binding</keyword>
<dbReference type="PROSITE" id="PS00028">
    <property type="entry name" value="ZINC_FINGER_C2H2_1"/>
    <property type="match status" value="1"/>
</dbReference>
<dbReference type="Proteomes" id="UP000030689">
    <property type="component" value="Unassembled WGS sequence"/>
</dbReference>
<evidence type="ECO:0000313" key="4">
    <source>
        <dbReference type="EMBL" id="ESQ53525.1"/>
    </source>
</evidence>
<keyword evidence="1" id="KW-0863">Zinc-finger</keyword>
<evidence type="ECO:0000256" key="2">
    <source>
        <dbReference type="SAM" id="MobiDB-lite"/>
    </source>
</evidence>
<dbReference type="PANTHER" id="PTHR47591:SF13">
    <property type="entry name" value="OS02G0293900 PROTEIN"/>
    <property type="match status" value="1"/>
</dbReference>
<sequence length="250" mass="26793">MSNPEKTKMVTEEEINEISEDSGYLSSGEEGEIRELVCALPALNVTERLNMEEAGLHNAVVAAEFVMVASEEAPVSKENMQTVDAIDDDAKNTALGRRPRIDELDDAAGASGSTAIGSGGEDEPVKKAKKKGSSQLHAPPQGPPQCNICGRNFTSWKAVFGHLRAHKDRGYQGFLPPPTFNATEEGFSAVVLASDSSRGGVLGFGSSGIDLNLDPMEEEEEAVSGFIPKFDLNRSPPQEGQEEEEEDKAK</sequence>
<evidence type="ECO:0000256" key="1">
    <source>
        <dbReference type="PROSITE-ProRule" id="PRU00042"/>
    </source>
</evidence>
<feature type="region of interest" description="Disordered" evidence="2">
    <location>
        <begin position="217"/>
        <end position="250"/>
    </location>
</feature>
<organism evidence="4 5">
    <name type="scientific">Eutrema salsugineum</name>
    <name type="common">Saltwater cress</name>
    <name type="synonym">Sisymbrium salsugineum</name>
    <dbReference type="NCBI Taxonomy" id="72664"/>
    <lineage>
        <taxon>Eukaryota</taxon>
        <taxon>Viridiplantae</taxon>
        <taxon>Streptophyta</taxon>
        <taxon>Embryophyta</taxon>
        <taxon>Tracheophyta</taxon>
        <taxon>Spermatophyta</taxon>
        <taxon>Magnoliopsida</taxon>
        <taxon>eudicotyledons</taxon>
        <taxon>Gunneridae</taxon>
        <taxon>Pentapetalae</taxon>
        <taxon>rosids</taxon>
        <taxon>malvids</taxon>
        <taxon>Brassicales</taxon>
        <taxon>Brassicaceae</taxon>
        <taxon>Eutremeae</taxon>
        <taxon>Eutrema</taxon>
    </lineage>
</organism>
<gene>
    <name evidence="4" type="ORF">EUTSA_v10026068mg</name>
</gene>
<evidence type="ECO:0000313" key="5">
    <source>
        <dbReference type="Proteomes" id="UP000030689"/>
    </source>
</evidence>
<name>V4LSH0_EUTSA</name>
<protein>
    <recommendedName>
        <fullName evidence="3">C2H2-type domain-containing protein</fullName>
    </recommendedName>
</protein>
<dbReference type="InterPro" id="IPR013087">
    <property type="entry name" value="Znf_C2H2_type"/>
</dbReference>
<feature type="region of interest" description="Disordered" evidence="2">
    <location>
        <begin position="1"/>
        <end position="27"/>
    </location>
</feature>
<feature type="domain" description="C2H2-type" evidence="3">
    <location>
        <begin position="144"/>
        <end position="166"/>
    </location>
</feature>
<feature type="compositionally biased region" description="Low complexity" evidence="2">
    <location>
        <begin position="107"/>
        <end position="116"/>
    </location>
</feature>
<dbReference type="PROSITE" id="PS50157">
    <property type="entry name" value="ZINC_FINGER_C2H2_2"/>
    <property type="match status" value="1"/>
</dbReference>
<dbReference type="PANTHER" id="PTHR47591">
    <property type="entry name" value="ZINC FINGER PROTEIN ZAT2-RELATED"/>
    <property type="match status" value="1"/>
</dbReference>
<dbReference type="AlphaFoldDB" id="V4LSH0"/>
<dbReference type="OrthoDB" id="6077919at2759"/>
<feature type="compositionally biased region" description="Acidic residues" evidence="2">
    <location>
        <begin position="240"/>
        <end position="250"/>
    </location>
</feature>
<feature type="compositionally biased region" description="Basic and acidic residues" evidence="2">
    <location>
        <begin position="1"/>
        <end position="11"/>
    </location>
</feature>
<dbReference type="KEGG" id="eus:EUTSA_v10026068mg"/>
<dbReference type="EMBL" id="KI517384">
    <property type="protein sequence ID" value="ESQ53525.1"/>
    <property type="molecule type" value="Genomic_DNA"/>
</dbReference>
<dbReference type="STRING" id="72664.V4LSH0"/>
<reference evidence="4 5" key="1">
    <citation type="journal article" date="2013" name="Front. Plant Sci.">
        <title>The Reference Genome of the Halophytic Plant Eutrema salsugineum.</title>
        <authorList>
            <person name="Yang R."/>
            <person name="Jarvis D.E."/>
            <person name="Chen H."/>
            <person name="Beilstein M.A."/>
            <person name="Grimwood J."/>
            <person name="Jenkins J."/>
            <person name="Shu S."/>
            <person name="Prochnik S."/>
            <person name="Xin M."/>
            <person name="Ma C."/>
            <person name="Schmutz J."/>
            <person name="Wing R.A."/>
            <person name="Mitchell-Olds T."/>
            <person name="Schumaker K.S."/>
            <person name="Wang X."/>
        </authorList>
    </citation>
    <scope>NUCLEOTIDE SEQUENCE [LARGE SCALE GENOMIC DNA]</scope>
</reference>
<dbReference type="OMA" id="FGHLRQH"/>
<dbReference type="GO" id="GO:0008270">
    <property type="term" value="F:zinc ion binding"/>
    <property type="evidence" value="ECO:0007669"/>
    <property type="project" value="UniProtKB-KW"/>
</dbReference>
<keyword evidence="1" id="KW-0862">Zinc</keyword>
<feature type="region of interest" description="Disordered" evidence="2">
    <location>
        <begin position="84"/>
        <end position="146"/>
    </location>
</feature>